<evidence type="ECO:0000256" key="2">
    <source>
        <dbReference type="ARBA" id="ARBA00022737"/>
    </source>
</evidence>
<protein>
    <submittedName>
        <fullName evidence="4">Kelch repeat protein</fullName>
    </submittedName>
</protein>
<accession>A0A0L0DNE9</accession>
<reference evidence="4 5" key="1">
    <citation type="submission" date="2010-05" db="EMBL/GenBank/DDBJ databases">
        <title>The Genome Sequence of Thecamonas trahens ATCC 50062.</title>
        <authorList>
            <consortium name="The Broad Institute Genome Sequencing Platform"/>
            <person name="Russ C."/>
            <person name="Cuomo C."/>
            <person name="Shea T."/>
            <person name="Young S.K."/>
            <person name="Zeng Q."/>
            <person name="Koehrsen M."/>
            <person name="Haas B."/>
            <person name="Borodovsky M."/>
            <person name="Guigo R."/>
            <person name="Alvarado L."/>
            <person name="Berlin A."/>
            <person name="Bochicchio J."/>
            <person name="Borenstein D."/>
            <person name="Chapman S."/>
            <person name="Chen Z."/>
            <person name="Freedman E."/>
            <person name="Gellesch M."/>
            <person name="Goldberg J."/>
            <person name="Griggs A."/>
            <person name="Gujja S."/>
            <person name="Heilman E."/>
            <person name="Heiman D."/>
            <person name="Hepburn T."/>
            <person name="Howarth C."/>
            <person name="Jen D."/>
            <person name="Larson L."/>
            <person name="Mehta T."/>
            <person name="Park D."/>
            <person name="Pearson M."/>
            <person name="Roberts A."/>
            <person name="Saif S."/>
            <person name="Shenoy N."/>
            <person name="Sisk P."/>
            <person name="Stolte C."/>
            <person name="Sykes S."/>
            <person name="Thomson T."/>
            <person name="Walk T."/>
            <person name="White J."/>
            <person name="Yandava C."/>
            <person name="Burger G."/>
            <person name="Gray M.W."/>
            <person name="Holland P.W.H."/>
            <person name="King N."/>
            <person name="Lang F.B.F."/>
            <person name="Roger A.J."/>
            <person name="Ruiz-Trillo I."/>
            <person name="Lander E."/>
            <person name="Nusbaum C."/>
        </authorList>
    </citation>
    <scope>NUCLEOTIDE SEQUENCE [LARGE SCALE GENOMIC DNA]</scope>
    <source>
        <strain evidence="4 5">ATCC 50062</strain>
    </source>
</reference>
<dbReference type="AlphaFoldDB" id="A0A0L0DNE9"/>
<gene>
    <name evidence="4" type="ORF">AMSG_09781</name>
</gene>
<dbReference type="SMART" id="SM00612">
    <property type="entry name" value="Kelch"/>
    <property type="match status" value="2"/>
</dbReference>
<sequence length="421" mass="42857">MEEKKIKHALAALAASGDGGAGGSEPGAVGSGGVDAAVAAGGGAADAAADAPDASADVAEAAGAQGGRVAATTLVRLGALKDIGAVTVEWMNTMITRGAQPSKRHSHSAVVVGADMYVFGGSISMKERVADMHCLNLETLAWSRVGLGDDASAAARSSSEVPDTRYAHSAVAVGTSIYIFGGSHYSIHGLNDMYVFDTLTSTWSRVATVGIPPTRRYYHATAVVGTDIYIFGGFDGSPRVSDVHVFRTLTSTWEAITTYGPHPSPRHGHTAVTCPAFPGTVFLYGGFDGSQPWSNELFVYDTVTATFSRPDVRTSLHRSFDAIVASVLTPDTADADADADAEPSKAAATDGDAAGATPTTSTEAKVSALPATGSGEARPTQPAAARKPAGSTIAPAPAPEPAAVPRQLGLDDGAGVAMRVE</sequence>
<dbReference type="PANTHER" id="PTHR46647:SF1">
    <property type="entry name" value="RAB9 EFFECTOR PROTEIN WITH KELCH MOTIFS"/>
    <property type="match status" value="1"/>
</dbReference>
<dbReference type="SUPFAM" id="SSF117281">
    <property type="entry name" value="Kelch motif"/>
    <property type="match status" value="1"/>
</dbReference>
<keyword evidence="2" id="KW-0677">Repeat</keyword>
<dbReference type="InterPro" id="IPR052124">
    <property type="entry name" value="Rab9_kelch_effector"/>
</dbReference>
<dbReference type="Proteomes" id="UP000054408">
    <property type="component" value="Unassembled WGS sequence"/>
</dbReference>
<feature type="compositionally biased region" description="Low complexity" evidence="3">
    <location>
        <begin position="344"/>
        <end position="362"/>
    </location>
</feature>
<dbReference type="STRING" id="461836.A0A0L0DNE9"/>
<dbReference type="InterPro" id="IPR015915">
    <property type="entry name" value="Kelch-typ_b-propeller"/>
</dbReference>
<dbReference type="Gene3D" id="2.120.10.80">
    <property type="entry name" value="Kelch-type beta propeller"/>
    <property type="match status" value="1"/>
</dbReference>
<dbReference type="OMA" id="RYYHATA"/>
<dbReference type="eggNOG" id="KOG0379">
    <property type="taxonomic scope" value="Eukaryota"/>
</dbReference>
<evidence type="ECO:0000313" key="5">
    <source>
        <dbReference type="Proteomes" id="UP000054408"/>
    </source>
</evidence>
<evidence type="ECO:0000256" key="3">
    <source>
        <dbReference type="SAM" id="MobiDB-lite"/>
    </source>
</evidence>
<feature type="region of interest" description="Disordered" evidence="3">
    <location>
        <begin position="332"/>
        <end position="421"/>
    </location>
</feature>
<proteinExistence type="predicted"/>
<evidence type="ECO:0000256" key="1">
    <source>
        <dbReference type="ARBA" id="ARBA00022441"/>
    </source>
</evidence>
<dbReference type="Pfam" id="PF24681">
    <property type="entry name" value="Kelch_KLHDC2_KLHL20_DRC7"/>
    <property type="match status" value="1"/>
</dbReference>
<evidence type="ECO:0000313" key="4">
    <source>
        <dbReference type="EMBL" id="KNC53834.1"/>
    </source>
</evidence>
<keyword evidence="1" id="KW-0880">Kelch repeat</keyword>
<dbReference type="Pfam" id="PF01344">
    <property type="entry name" value="Kelch_1"/>
    <property type="match status" value="1"/>
</dbReference>
<dbReference type="EMBL" id="GL349483">
    <property type="protein sequence ID" value="KNC53834.1"/>
    <property type="molecule type" value="Genomic_DNA"/>
</dbReference>
<dbReference type="InterPro" id="IPR006652">
    <property type="entry name" value="Kelch_1"/>
</dbReference>
<organism evidence="4 5">
    <name type="scientific">Thecamonas trahens ATCC 50062</name>
    <dbReference type="NCBI Taxonomy" id="461836"/>
    <lineage>
        <taxon>Eukaryota</taxon>
        <taxon>Apusozoa</taxon>
        <taxon>Apusomonadida</taxon>
        <taxon>Apusomonadidae</taxon>
        <taxon>Thecamonas</taxon>
    </lineage>
</organism>
<keyword evidence="5" id="KW-1185">Reference proteome</keyword>
<dbReference type="PANTHER" id="PTHR46647">
    <property type="entry name" value="RAB9 EFFECTOR PROTEIN WITH KELCH MOTIFS"/>
    <property type="match status" value="1"/>
</dbReference>
<dbReference type="OrthoDB" id="10251809at2759"/>
<name>A0A0L0DNE9_THETB</name>
<dbReference type="RefSeq" id="XP_013754217.1">
    <property type="nucleotide sequence ID" value="XM_013898763.1"/>
</dbReference>
<dbReference type="GeneID" id="25568171"/>